<comment type="subcellular location">
    <subcellularLocation>
        <location evidence="1">Cell membrane</location>
        <topology evidence="1">Multi-pass membrane protein</topology>
    </subcellularLocation>
</comment>
<evidence type="ECO:0000256" key="4">
    <source>
        <dbReference type="ARBA" id="ARBA00022989"/>
    </source>
</evidence>
<dbReference type="EMBL" id="BQXS01006149">
    <property type="protein sequence ID" value="GKT17897.1"/>
    <property type="molecule type" value="Genomic_DNA"/>
</dbReference>
<dbReference type="Proteomes" id="UP001057375">
    <property type="component" value="Unassembled WGS sequence"/>
</dbReference>
<reference evidence="8" key="1">
    <citation type="submission" date="2022-03" db="EMBL/GenBank/DDBJ databases">
        <title>Draft genome sequence of Aduncisulcus paluster, a free-living microaerophilic Fornicata.</title>
        <authorList>
            <person name="Yuyama I."/>
            <person name="Kume K."/>
            <person name="Tamura T."/>
            <person name="Inagaki Y."/>
            <person name="Hashimoto T."/>
        </authorList>
    </citation>
    <scope>NUCLEOTIDE SEQUENCE</scope>
    <source>
        <strain evidence="8">NY0171</strain>
    </source>
</reference>
<feature type="non-terminal residue" evidence="8">
    <location>
        <position position="221"/>
    </location>
</feature>
<organism evidence="8 9">
    <name type="scientific">Aduncisulcus paluster</name>
    <dbReference type="NCBI Taxonomy" id="2918883"/>
    <lineage>
        <taxon>Eukaryota</taxon>
        <taxon>Metamonada</taxon>
        <taxon>Carpediemonas-like organisms</taxon>
        <taxon>Aduncisulcus</taxon>
    </lineage>
</organism>
<dbReference type="InterPro" id="IPR024320">
    <property type="entry name" value="LPG_synthase_C"/>
</dbReference>
<accession>A0ABQ5JVN0</accession>
<comment type="caution">
    <text evidence="8">The sequence shown here is derived from an EMBL/GenBank/DDBJ whole genome shotgun (WGS) entry which is preliminary data.</text>
</comment>
<protein>
    <submittedName>
        <fullName evidence="8">Lysylphosphatidylglycerol biosynthesis bifunctional protein LysX</fullName>
    </submittedName>
</protein>
<dbReference type="Pfam" id="PF09924">
    <property type="entry name" value="LPG_synthase_C"/>
    <property type="match status" value="1"/>
</dbReference>
<evidence type="ECO:0000256" key="5">
    <source>
        <dbReference type="ARBA" id="ARBA00023136"/>
    </source>
</evidence>
<keyword evidence="3" id="KW-0812">Transmembrane</keyword>
<gene>
    <name evidence="8" type="ORF">ADUPG1_004230</name>
</gene>
<proteinExistence type="predicted"/>
<keyword evidence="6" id="KW-0732">Signal</keyword>
<feature type="chain" id="PRO_5046187301" evidence="6">
    <location>
        <begin position="29"/>
        <end position="221"/>
    </location>
</feature>
<name>A0ABQ5JVN0_9EUKA</name>
<dbReference type="InterPro" id="IPR051211">
    <property type="entry name" value="PG_lysyltransferase"/>
</dbReference>
<evidence type="ECO:0000313" key="9">
    <source>
        <dbReference type="Proteomes" id="UP001057375"/>
    </source>
</evidence>
<dbReference type="PANTHER" id="PTHR34697">
    <property type="entry name" value="PHOSPHATIDYLGLYCEROL LYSYLTRANSFERASE"/>
    <property type="match status" value="1"/>
</dbReference>
<keyword evidence="5" id="KW-0472">Membrane</keyword>
<keyword evidence="4" id="KW-1133">Transmembrane helix</keyword>
<feature type="non-terminal residue" evidence="8">
    <location>
        <position position="1"/>
    </location>
</feature>
<evidence type="ECO:0000256" key="1">
    <source>
        <dbReference type="ARBA" id="ARBA00004651"/>
    </source>
</evidence>
<evidence type="ECO:0000256" key="6">
    <source>
        <dbReference type="SAM" id="SignalP"/>
    </source>
</evidence>
<feature type="domain" description="Phosphatidylglycerol lysyltransferase C-terminal" evidence="7">
    <location>
        <begin position="102"/>
        <end position="220"/>
    </location>
</feature>
<evidence type="ECO:0000313" key="8">
    <source>
        <dbReference type="EMBL" id="GKT17897.1"/>
    </source>
</evidence>
<keyword evidence="2" id="KW-1003">Cell membrane</keyword>
<evidence type="ECO:0000256" key="2">
    <source>
        <dbReference type="ARBA" id="ARBA00022475"/>
    </source>
</evidence>
<evidence type="ECO:0000259" key="7">
    <source>
        <dbReference type="Pfam" id="PF09924"/>
    </source>
</evidence>
<feature type="signal peptide" evidence="6">
    <location>
        <begin position="1"/>
        <end position="28"/>
    </location>
</feature>
<dbReference type="PANTHER" id="PTHR34697:SF2">
    <property type="entry name" value="PHOSPHATIDYLGLYCEROL LYSYLTRANSFERASE"/>
    <property type="match status" value="1"/>
</dbReference>
<sequence>NWLFGLFGALALITAAIVLFRSQRAVNALTGDDESLIRGLLERYGQDDSLGYFATRRDKAVIFAPNGRAAVTYRVEVGVCLVSADPIGDKSAWGQAIAAWLQAVNRARRSGLSVRIRRHRELSAAEAKQIIANADLWRDGNTERGFSMALGRLGDSTDGDCLLVEAVDPSGNPVAMLSLVPWGTNGVSLELMRRSRQSPNGTIEFMVTELLTQAEGMGITR</sequence>
<evidence type="ECO:0000256" key="3">
    <source>
        <dbReference type="ARBA" id="ARBA00022692"/>
    </source>
</evidence>
<keyword evidence="9" id="KW-1185">Reference proteome</keyword>